<dbReference type="Pfam" id="PF00300">
    <property type="entry name" value="His_Phos_1"/>
    <property type="match status" value="1"/>
</dbReference>
<feature type="region of interest" description="Disordered" evidence="1">
    <location>
        <begin position="409"/>
        <end position="556"/>
    </location>
</feature>
<sequence>MGKPRMIILVRHAQSEGNKNREIHQTTPDHRVRLTPEGHRQAQEAGRRLRDLLRPDDTLHFFTSPYCRARQTAEGMLDSLTSDSPSPSPFPRHTIKVYEEPRLREQDFGNFQPCSTEMERMWMERADYGHFFYRIPNGESAADAYDRVSGFNESLWRLFGEEDMASVCVLVTHGLMTRVFLMKWYHWSVEYFEDLRNINHCEFVIMTHNPDNGKYTLQNKLRTWSELKKDRDVEKERERMAKGLDAAPKSPIDRIPIRRTWGGCPDGCTHGLTGDAKRPLRARTVDSVRHGSGVGQKSVDETAHNTLPDQPSPLKHASTSESLDGTCQFLNTSASQTISITSKPQLTPEDEEAARERAIHDSSSDTQSSTHPRRPNLHGMHRDSGDRLHSSAVSSSTTCVKLALLHLGGRDGGGSMSGANSLAPSDDEGDDHNHHTSRSSIKPPSVSRLVSPSQDLEDDGDDELSAKDTKRSRGHHHIHHHHHHPVYTHTHYRNSSSTSQPPHRMANVLGDGDDMSSGSGTLTPDLPEIHSDNQQEENTFLEAQQREDQSIRGSVY</sequence>
<evidence type="ECO:0008006" key="4">
    <source>
        <dbReference type="Google" id="ProtNLM"/>
    </source>
</evidence>
<feature type="region of interest" description="Disordered" evidence="1">
    <location>
        <begin position="287"/>
        <end position="321"/>
    </location>
</feature>
<dbReference type="InterPro" id="IPR029033">
    <property type="entry name" value="His_PPase_superfam"/>
</dbReference>
<feature type="compositionally biased region" description="Basic and acidic residues" evidence="1">
    <location>
        <begin position="354"/>
        <end position="363"/>
    </location>
</feature>
<dbReference type="Proteomes" id="UP000191522">
    <property type="component" value="Unassembled WGS sequence"/>
</dbReference>
<gene>
    <name evidence="2" type="ORF">PENDEC_c005G01309</name>
</gene>
<dbReference type="Gene3D" id="3.40.50.1240">
    <property type="entry name" value="Phosphoglycerate mutase-like"/>
    <property type="match status" value="1"/>
</dbReference>
<dbReference type="EMBL" id="MDYL01000005">
    <property type="protein sequence ID" value="OQD76103.1"/>
    <property type="molecule type" value="Genomic_DNA"/>
</dbReference>
<name>A0A1V6PGY4_PENDC</name>
<dbReference type="CDD" id="cd07067">
    <property type="entry name" value="HP_PGM_like"/>
    <property type="match status" value="1"/>
</dbReference>
<dbReference type="OrthoDB" id="10261749at2759"/>
<dbReference type="AlphaFoldDB" id="A0A1V6PGY4"/>
<dbReference type="SUPFAM" id="SSF53254">
    <property type="entry name" value="Phosphoglycerate mutase-like"/>
    <property type="match status" value="1"/>
</dbReference>
<feature type="compositionally biased region" description="Basic residues" evidence="1">
    <location>
        <begin position="472"/>
        <end position="492"/>
    </location>
</feature>
<reference evidence="3" key="1">
    <citation type="journal article" date="2017" name="Nat. Microbiol.">
        <title>Global analysis of biosynthetic gene clusters reveals vast potential of secondary metabolite production in Penicillium species.</title>
        <authorList>
            <person name="Nielsen J.C."/>
            <person name="Grijseels S."/>
            <person name="Prigent S."/>
            <person name="Ji B."/>
            <person name="Dainat J."/>
            <person name="Nielsen K.F."/>
            <person name="Frisvad J.C."/>
            <person name="Workman M."/>
            <person name="Nielsen J."/>
        </authorList>
    </citation>
    <scope>NUCLEOTIDE SEQUENCE [LARGE SCALE GENOMIC DNA]</scope>
    <source>
        <strain evidence="3">IBT 11843</strain>
    </source>
</reference>
<dbReference type="SMART" id="SM00855">
    <property type="entry name" value="PGAM"/>
    <property type="match status" value="1"/>
</dbReference>
<organism evidence="2 3">
    <name type="scientific">Penicillium decumbens</name>
    <dbReference type="NCBI Taxonomy" id="69771"/>
    <lineage>
        <taxon>Eukaryota</taxon>
        <taxon>Fungi</taxon>
        <taxon>Dikarya</taxon>
        <taxon>Ascomycota</taxon>
        <taxon>Pezizomycotina</taxon>
        <taxon>Eurotiomycetes</taxon>
        <taxon>Eurotiomycetidae</taxon>
        <taxon>Eurotiales</taxon>
        <taxon>Aspergillaceae</taxon>
        <taxon>Penicillium</taxon>
    </lineage>
</organism>
<accession>A0A1V6PGY4</accession>
<dbReference type="InterPro" id="IPR052765">
    <property type="entry name" value="PGM-Related"/>
</dbReference>
<evidence type="ECO:0000256" key="1">
    <source>
        <dbReference type="SAM" id="MobiDB-lite"/>
    </source>
</evidence>
<dbReference type="InterPro" id="IPR013078">
    <property type="entry name" value="His_Pase_superF_clade-1"/>
</dbReference>
<comment type="caution">
    <text evidence="2">The sequence shown here is derived from an EMBL/GenBank/DDBJ whole genome shotgun (WGS) entry which is preliminary data.</text>
</comment>
<feature type="compositionally biased region" description="Basic and acidic residues" evidence="1">
    <location>
        <begin position="380"/>
        <end position="389"/>
    </location>
</feature>
<feature type="compositionally biased region" description="Polar residues" evidence="1">
    <location>
        <begin position="438"/>
        <end position="454"/>
    </location>
</feature>
<dbReference type="OMA" id="MERMWLE"/>
<dbReference type="PANTHER" id="PTHR46192">
    <property type="entry name" value="BROAD-RANGE ACID PHOSPHATASE DET1"/>
    <property type="match status" value="1"/>
</dbReference>
<dbReference type="STRING" id="69771.A0A1V6PGY4"/>
<feature type="region of interest" description="Disordered" evidence="1">
    <location>
        <begin position="338"/>
        <end position="392"/>
    </location>
</feature>
<protein>
    <recommendedName>
        <fullName evidence="4">Phosphoglycerate mutase-like protein</fullName>
    </recommendedName>
</protein>
<evidence type="ECO:0000313" key="3">
    <source>
        <dbReference type="Proteomes" id="UP000191522"/>
    </source>
</evidence>
<evidence type="ECO:0000313" key="2">
    <source>
        <dbReference type="EMBL" id="OQD76103.1"/>
    </source>
</evidence>
<keyword evidence="3" id="KW-1185">Reference proteome</keyword>
<proteinExistence type="predicted"/>